<dbReference type="FunFam" id="3.40.50.720:FF:000190">
    <property type="entry name" value="Pyrroline-5-carboxylate reductase"/>
    <property type="match status" value="1"/>
</dbReference>
<comment type="subcellular location">
    <subcellularLocation>
        <location evidence="1 8">Cytoplasm</location>
    </subcellularLocation>
</comment>
<dbReference type="InterPro" id="IPR008927">
    <property type="entry name" value="6-PGluconate_DH-like_C_sf"/>
</dbReference>
<evidence type="ECO:0000259" key="13">
    <source>
        <dbReference type="Pfam" id="PF14748"/>
    </source>
</evidence>
<evidence type="ECO:0000256" key="8">
    <source>
        <dbReference type="HAMAP-Rule" id="MF_01925"/>
    </source>
</evidence>
<dbReference type="PANTHER" id="PTHR11645">
    <property type="entry name" value="PYRROLINE-5-CARBOXYLATE REDUCTASE"/>
    <property type="match status" value="1"/>
</dbReference>
<evidence type="ECO:0000256" key="3">
    <source>
        <dbReference type="ARBA" id="ARBA00022490"/>
    </source>
</evidence>
<evidence type="ECO:0000256" key="5">
    <source>
        <dbReference type="ARBA" id="ARBA00022650"/>
    </source>
</evidence>
<dbReference type="UniPathway" id="UPA00098">
    <property type="reaction ID" value="UER00361"/>
</dbReference>
<dbReference type="HAMAP" id="MF_01925">
    <property type="entry name" value="P5C_reductase"/>
    <property type="match status" value="1"/>
</dbReference>
<evidence type="ECO:0000256" key="2">
    <source>
        <dbReference type="ARBA" id="ARBA00005525"/>
    </source>
</evidence>
<dbReference type="Pfam" id="PF03807">
    <property type="entry name" value="F420_oxidored"/>
    <property type="match status" value="1"/>
</dbReference>
<dbReference type="InterPro" id="IPR053790">
    <property type="entry name" value="P5CR-like_CS"/>
</dbReference>
<sequence>MELKSDYTLTFIGGGNMAFSLISGLIKTGFNPKNIWVTDLDLKKLDSLHQHFGVQITANDAQGVQSTDVVVLAVKPQQMKGVVTELNHLIDNNPLWLSIAAGIRVTDLSNWFKKPVPILRAMPNTPSSVQTGATALFANKHVNIDQKKLAESIFHAVGLVLWLEDETLMEVVTALSGSGPAYFFLVMEAMEEAAVQLGLDPQSARILTFQTALGAAKMVNDHRDQSAAILRQQVTSPKGTTERAISSLETANLREIFFQALQAAHHRAQELTQELGAIHDA</sequence>
<dbReference type="InterPro" id="IPR036291">
    <property type="entry name" value="NAD(P)-bd_dom_sf"/>
</dbReference>
<dbReference type="Pfam" id="PF14748">
    <property type="entry name" value="P5CR_dimer"/>
    <property type="match status" value="1"/>
</dbReference>
<dbReference type="InterPro" id="IPR000304">
    <property type="entry name" value="Pyrroline-COOH_reductase"/>
</dbReference>
<comment type="catalytic activity">
    <reaction evidence="8">
        <text>L-proline + NAD(+) = (S)-1-pyrroline-5-carboxylate + NADH + 2 H(+)</text>
        <dbReference type="Rhea" id="RHEA:14105"/>
        <dbReference type="ChEBI" id="CHEBI:15378"/>
        <dbReference type="ChEBI" id="CHEBI:17388"/>
        <dbReference type="ChEBI" id="CHEBI:57540"/>
        <dbReference type="ChEBI" id="CHEBI:57945"/>
        <dbReference type="ChEBI" id="CHEBI:60039"/>
        <dbReference type="EC" id="1.5.1.2"/>
    </reaction>
</comment>
<name>A0A7G1QC49_9GAMM</name>
<keyword evidence="15" id="KW-1185">Reference proteome</keyword>
<comment type="similarity">
    <text evidence="2 8 11">Belongs to the pyrroline-5-carboxylate reductase family.</text>
</comment>
<evidence type="ECO:0000256" key="4">
    <source>
        <dbReference type="ARBA" id="ARBA00022605"/>
    </source>
</evidence>
<feature type="binding site" evidence="10">
    <location>
        <begin position="73"/>
        <end position="76"/>
    </location>
    <ligand>
        <name>NADP(+)</name>
        <dbReference type="ChEBI" id="CHEBI:58349"/>
    </ligand>
</feature>
<keyword evidence="7 8" id="KW-0560">Oxidoreductase</keyword>
<organism evidence="14 15">
    <name type="scientific">Candidatus Nitrosacidococcus tergens</name>
    <dbReference type="NCBI Taxonomy" id="553981"/>
    <lineage>
        <taxon>Bacteria</taxon>
        <taxon>Pseudomonadati</taxon>
        <taxon>Pseudomonadota</taxon>
        <taxon>Gammaproteobacteria</taxon>
        <taxon>Chromatiales</taxon>
        <taxon>Chromatiaceae</taxon>
        <taxon>Candidatus Nitrosacidococcus</taxon>
    </lineage>
</organism>
<dbReference type="GO" id="GO:0005737">
    <property type="term" value="C:cytoplasm"/>
    <property type="evidence" value="ECO:0007669"/>
    <property type="project" value="UniProtKB-SubCell"/>
</dbReference>
<dbReference type="NCBIfam" id="TIGR00112">
    <property type="entry name" value="proC"/>
    <property type="match status" value="1"/>
</dbReference>
<reference evidence="14 15" key="1">
    <citation type="submission" date="2020-03" db="EMBL/GenBank/DDBJ databases">
        <authorList>
            <person name="Picone N."/>
        </authorList>
    </citation>
    <scope>NUCLEOTIDE SEQUENCE [LARGE SCALE GENOMIC DNA]</scope>
    <source>
        <strain evidence="14">NSCAC1</strain>
    </source>
</reference>
<protein>
    <recommendedName>
        <fullName evidence="8 9">Pyrroline-5-carboxylate reductase</fullName>
        <shortName evidence="8">P5C reductase</shortName>
        <shortName evidence="8">P5CR</shortName>
        <ecNumber evidence="8 9">1.5.1.2</ecNumber>
    </recommendedName>
    <alternativeName>
        <fullName evidence="8">PCA reductase</fullName>
    </alternativeName>
</protein>
<dbReference type="SUPFAM" id="SSF51735">
    <property type="entry name" value="NAD(P)-binding Rossmann-fold domains"/>
    <property type="match status" value="1"/>
</dbReference>
<dbReference type="PROSITE" id="PS00521">
    <property type="entry name" value="P5CR"/>
    <property type="match status" value="1"/>
</dbReference>
<evidence type="ECO:0000256" key="6">
    <source>
        <dbReference type="ARBA" id="ARBA00022857"/>
    </source>
</evidence>
<dbReference type="EMBL" id="LR778175">
    <property type="protein sequence ID" value="CAB1277485.1"/>
    <property type="molecule type" value="Genomic_DNA"/>
</dbReference>
<evidence type="ECO:0000256" key="10">
    <source>
        <dbReference type="PIRSR" id="PIRSR000193-1"/>
    </source>
</evidence>
<dbReference type="InterPro" id="IPR029036">
    <property type="entry name" value="P5CR_dimer"/>
</dbReference>
<dbReference type="Gene3D" id="1.10.3730.10">
    <property type="entry name" value="ProC C-terminal domain-like"/>
    <property type="match status" value="1"/>
</dbReference>
<dbReference type="Proteomes" id="UP000516072">
    <property type="component" value="Chromosome"/>
</dbReference>
<keyword evidence="3 8" id="KW-0963">Cytoplasm</keyword>
<keyword evidence="4 8" id="KW-0028">Amino-acid biosynthesis</keyword>
<evidence type="ECO:0000256" key="9">
    <source>
        <dbReference type="NCBIfam" id="TIGR00112"/>
    </source>
</evidence>
<dbReference type="FunFam" id="1.10.3730.10:FF:000001">
    <property type="entry name" value="Pyrroline-5-carboxylate reductase"/>
    <property type="match status" value="1"/>
</dbReference>
<comment type="pathway">
    <text evidence="8 11">Amino-acid biosynthesis; L-proline biosynthesis; L-proline from L-glutamate 5-semialdehyde: step 1/1.</text>
</comment>
<comment type="catalytic activity">
    <reaction evidence="8 11">
        <text>L-proline + NADP(+) = (S)-1-pyrroline-5-carboxylate + NADPH + 2 H(+)</text>
        <dbReference type="Rhea" id="RHEA:14109"/>
        <dbReference type="ChEBI" id="CHEBI:15378"/>
        <dbReference type="ChEBI" id="CHEBI:17388"/>
        <dbReference type="ChEBI" id="CHEBI:57783"/>
        <dbReference type="ChEBI" id="CHEBI:58349"/>
        <dbReference type="ChEBI" id="CHEBI:60039"/>
        <dbReference type="EC" id="1.5.1.2"/>
    </reaction>
</comment>
<dbReference type="GO" id="GO:0055129">
    <property type="term" value="P:L-proline biosynthetic process"/>
    <property type="evidence" value="ECO:0007669"/>
    <property type="project" value="UniProtKB-UniRule"/>
</dbReference>
<evidence type="ECO:0000259" key="12">
    <source>
        <dbReference type="Pfam" id="PF03807"/>
    </source>
</evidence>
<evidence type="ECO:0000256" key="11">
    <source>
        <dbReference type="RuleBase" id="RU003903"/>
    </source>
</evidence>
<accession>A0A7G1QC49</accession>
<dbReference type="GO" id="GO:0004735">
    <property type="term" value="F:pyrroline-5-carboxylate reductase activity"/>
    <property type="evidence" value="ECO:0007669"/>
    <property type="project" value="UniProtKB-UniRule"/>
</dbReference>
<keyword evidence="6 8" id="KW-0521">NADP</keyword>
<dbReference type="PIRSF" id="PIRSF000193">
    <property type="entry name" value="Pyrrol-5-carb_rd"/>
    <property type="match status" value="1"/>
</dbReference>
<evidence type="ECO:0000256" key="1">
    <source>
        <dbReference type="ARBA" id="ARBA00004496"/>
    </source>
</evidence>
<evidence type="ECO:0000256" key="7">
    <source>
        <dbReference type="ARBA" id="ARBA00023002"/>
    </source>
</evidence>
<dbReference type="PANTHER" id="PTHR11645:SF0">
    <property type="entry name" value="PYRROLINE-5-CARBOXYLATE REDUCTASE 3"/>
    <property type="match status" value="1"/>
</dbReference>
<gene>
    <name evidence="8 14" type="primary">proC</name>
    <name evidence="14" type="ORF">NSCAC_1692</name>
</gene>
<feature type="domain" description="Pyrroline-5-carboxylate reductase catalytic N-terminal" evidence="12">
    <location>
        <begin position="9"/>
        <end position="101"/>
    </location>
</feature>
<evidence type="ECO:0000313" key="15">
    <source>
        <dbReference type="Proteomes" id="UP000516072"/>
    </source>
</evidence>
<dbReference type="EC" id="1.5.1.2" evidence="8 9"/>
<comment type="function">
    <text evidence="8">Catalyzes the reduction of 1-pyrroline-5-carboxylate (PCA) to L-proline.</text>
</comment>
<dbReference type="Gene3D" id="3.40.50.720">
    <property type="entry name" value="NAD(P)-binding Rossmann-like Domain"/>
    <property type="match status" value="1"/>
</dbReference>
<feature type="domain" description="Pyrroline-5-carboxylate reductase dimerisation" evidence="13">
    <location>
        <begin position="166"/>
        <end position="271"/>
    </location>
</feature>
<dbReference type="RefSeq" id="WP_197744340.1">
    <property type="nucleotide sequence ID" value="NZ_LR778175.1"/>
</dbReference>
<dbReference type="KEGG" id="ntg:NSCAC_1692"/>
<keyword evidence="5 8" id="KW-0641">Proline biosynthesis</keyword>
<dbReference type="InterPro" id="IPR028939">
    <property type="entry name" value="P5C_Rdtase_cat_N"/>
</dbReference>
<proteinExistence type="inferred from homology"/>
<dbReference type="AlphaFoldDB" id="A0A7G1QC49"/>
<feature type="binding site" evidence="10">
    <location>
        <begin position="12"/>
        <end position="17"/>
    </location>
    <ligand>
        <name>NADP(+)</name>
        <dbReference type="ChEBI" id="CHEBI:58349"/>
    </ligand>
</feature>
<dbReference type="SUPFAM" id="SSF48179">
    <property type="entry name" value="6-phosphogluconate dehydrogenase C-terminal domain-like"/>
    <property type="match status" value="1"/>
</dbReference>
<evidence type="ECO:0000313" key="14">
    <source>
        <dbReference type="EMBL" id="CAB1277485.1"/>
    </source>
</evidence>